<gene>
    <name evidence="2" type="ORF">KSB_47020</name>
</gene>
<name>A0ABQ3UU76_9CHLR</name>
<evidence type="ECO:0008006" key="4">
    <source>
        <dbReference type="Google" id="ProtNLM"/>
    </source>
</evidence>
<reference evidence="2 3" key="1">
    <citation type="journal article" date="2021" name="Int. J. Syst. Evol. Microbiol.">
        <title>Reticulibacter mediterranei gen. nov., sp. nov., within the new family Reticulibacteraceae fam. nov., and Ktedonospora formicarum gen. nov., sp. nov., Ktedonobacter robiniae sp. nov., Dictyobacter formicarum sp. nov. and Dictyobacter arantiisoli sp. nov., belonging to the class Ktedonobacteria.</title>
        <authorList>
            <person name="Yabe S."/>
            <person name="Zheng Y."/>
            <person name="Wang C.M."/>
            <person name="Sakai Y."/>
            <person name="Abe K."/>
            <person name="Yokota A."/>
            <person name="Donadio S."/>
            <person name="Cavaletti L."/>
            <person name="Monciardini P."/>
        </authorList>
    </citation>
    <scope>NUCLEOTIDE SEQUENCE [LARGE SCALE GENOMIC DNA]</scope>
    <source>
        <strain evidence="2 3">SOSP1-30</strain>
    </source>
</reference>
<organism evidence="2 3">
    <name type="scientific">Ktedonobacter robiniae</name>
    <dbReference type="NCBI Taxonomy" id="2778365"/>
    <lineage>
        <taxon>Bacteria</taxon>
        <taxon>Bacillati</taxon>
        <taxon>Chloroflexota</taxon>
        <taxon>Ktedonobacteria</taxon>
        <taxon>Ktedonobacterales</taxon>
        <taxon>Ktedonobacteraceae</taxon>
        <taxon>Ktedonobacter</taxon>
    </lineage>
</organism>
<dbReference type="Proteomes" id="UP000654345">
    <property type="component" value="Unassembled WGS sequence"/>
</dbReference>
<evidence type="ECO:0000256" key="1">
    <source>
        <dbReference type="SAM" id="MobiDB-lite"/>
    </source>
</evidence>
<evidence type="ECO:0000313" key="2">
    <source>
        <dbReference type="EMBL" id="GHO56227.1"/>
    </source>
</evidence>
<dbReference type="RefSeq" id="WP_201372781.1">
    <property type="nucleotide sequence ID" value="NZ_BNJG01000002.1"/>
</dbReference>
<keyword evidence="3" id="KW-1185">Reference proteome</keyword>
<sequence>MHFSTTQKKSSERPQTAQVQLSEHESTRLCVVDLNIDTHLAVCTIQTVEGTVVATRFIRGDKRLHGLRKQQLGRIARNHRATGIIAEGEQDNVQRWAKVRALDEDTAHQVSHRIVPFAQAHGASILVFEHLGHFKPVKGRYSRRGNEKRSYWLLS</sequence>
<evidence type="ECO:0000313" key="3">
    <source>
        <dbReference type="Proteomes" id="UP000654345"/>
    </source>
</evidence>
<proteinExistence type="predicted"/>
<dbReference type="EMBL" id="BNJG01000002">
    <property type="protein sequence ID" value="GHO56227.1"/>
    <property type="molecule type" value="Genomic_DNA"/>
</dbReference>
<feature type="region of interest" description="Disordered" evidence="1">
    <location>
        <begin position="1"/>
        <end position="20"/>
    </location>
</feature>
<accession>A0ABQ3UU76</accession>
<protein>
    <recommendedName>
        <fullName evidence="4">Transposase IS891/IS1136/IS1341 domain-containing protein</fullName>
    </recommendedName>
</protein>
<comment type="caution">
    <text evidence="2">The sequence shown here is derived from an EMBL/GenBank/DDBJ whole genome shotgun (WGS) entry which is preliminary data.</text>
</comment>